<evidence type="ECO:0000313" key="2">
    <source>
        <dbReference type="EMBL" id="GAA4372384.1"/>
    </source>
</evidence>
<sequence>MKHFLHSAFTAALLTVTFGSFAQGQHQRLAKGLLAKEAKPTASAAARGVLGAVTVPGRTVYHTWDTQINRWASGLVTTTTYNAQGKPSQIISSDSATNEVFAL</sequence>
<organism evidence="2 3">
    <name type="scientific">Hymenobacter koreensis</name>
    <dbReference type="NCBI Taxonomy" id="1084523"/>
    <lineage>
        <taxon>Bacteria</taxon>
        <taxon>Pseudomonadati</taxon>
        <taxon>Bacteroidota</taxon>
        <taxon>Cytophagia</taxon>
        <taxon>Cytophagales</taxon>
        <taxon>Hymenobacteraceae</taxon>
        <taxon>Hymenobacter</taxon>
    </lineage>
</organism>
<comment type="caution">
    <text evidence="2">The sequence shown here is derived from an EMBL/GenBank/DDBJ whole genome shotgun (WGS) entry which is preliminary data.</text>
</comment>
<evidence type="ECO:0000256" key="1">
    <source>
        <dbReference type="SAM" id="SignalP"/>
    </source>
</evidence>
<accession>A0ABP8ITL7</accession>
<keyword evidence="3" id="KW-1185">Reference proteome</keyword>
<gene>
    <name evidence="2" type="ORF">GCM10023186_01860</name>
</gene>
<dbReference type="EMBL" id="BAABHA010000001">
    <property type="protein sequence ID" value="GAA4372384.1"/>
    <property type="molecule type" value="Genomic_DNA"/>
</dbReference>
<feature type="signal peptide" evidence="1">
    <location>
        <begin position="1"/>
        <end position="22"/>
    </location>
</feature>
<evidence type="ECO:0008006" key="4">
    <source>
        <dbReference type="Google" id="ProtNLM"/>
    </source>
</evidence>
<proteinExistence type="predicted"/>
<keyword evidence="1" id="KW-0732">Signal</keyword>
<dbReference type="RefSeq" id="WP_345220521.1">
    <property type="nucleotide sequence ID" value="NZ_BAABHA010000001.1"/>
</dbReference>
<dbReference type="Proteomes" id="UP001500454">
    <property type="component" value="Unassembled WGS sequence"/>
</dbReference>
<name>A0ABP8ITL7_9BACT</name>
<reference evidence="3" key="1">
    <citation type="journal article" date="2019" name="Int. J. Syst. Evol. Microbiol.">
        <title>The Global Catalogue of Microorganisms (GCM) 10K type strain sequencing project: providing services to taxonomists for standard genome sequencing and annotation.</title>
        <authorList>
            <consortium name="The Broad Institute Genomics Platform"/>
            <consortium name="The Broad Institute Genome Sequencing Center for Infectious Disease"/>
            <person name="Wu L."/>
            <person name="Ma J."/>
        </authorList>
    </citation>
    <scope>NUCLEOTIDE SEQUENCE [LARGE SCALE GENOMIC DNA]</scope>
    <source>
        <strain evidence="3">JCM 17924</strain>
    </source>
</reference>
<feature type="chain" id="PRO_5047005431" description="YD repeat-containing protein" evidence="1">
    <location>
        <begin position="23"/>
        <end position="103"/>
    </location>
</feature>
<evidence type="ECO:0000313" key="3">
    <source>
        <dbReference type="Proteomes" id="UP001500454"/>
    </source>
</evidence>
<protein>
    <recommendedName>
        <fullName evidence="4">YD repeat-containing protein</fullName>
    </recommendedName>
</protein>